<organism evidence="2 3">
    <name type="scientific">Ideonella azotifigens</name>
    <dbReference type="NCBI Taxonomy" id="513160"/>
    <lineage>
        <taxon>Bacteria</taxon>
        <taxon>Pseudomonadati</taxon>
        <taxon>Pseudomonadota</taxon>
        <taxon>Betaproteobacteria</taxon>
        <taxon>Burkholderiales</taxon>
        <taxon>Sphaerotilaceae</taxon>
        <taxon>Ideonella</taxon>
    </lineage>
</organism>
<feature type="region of interest" description="Disordered" evidence="1">
    <location>
        <begin position="51"/>
        <end position="82"/>
    </location>
</feature>
<protein>
    <submittedName>
        <fullName evidence="2">Uncharacterized protein</fullName>
    </submittedName>
</protein>
<dbReference type="EMBL" id="BAAAEW010000023">
    <property type="protein sequence ID" value="GAA0756972.1"/>
    <property type="molecule type" value="Genomic_DNA"/>
</dbReference>
<comment type="caution">
    <text evidence="2">The sequence shown here is derived from an EMBL/GenBank/DDBJ whole genome shotgun (WGS) entry which is preliminary data.</text>
</comment>
<proteinExistence type="predicted"/>
<sequence length="82" mass="8766">MLDEAGGSLLRHPRVGQAAEGGGLQPVQALRVIAGDQFKVAAISEQLEAQRRQVQPVTPGVPRLASPPLARPWEKRRLLAGP</sequence>
<evidence type="ECO:0000256" key="1">
    <source>
        <dbReference type="SAM" id="MobiDB-lite"/>
    </source>
</evidence>
<feature type="region of interest" description="Disordered" evidence="1">
    <location>
        <begin position="1"/>
        <end position="21"/>
    </location>
</feature>
<dbReference type="Proteomes" id="UP001500279">
    <property type="component" value="Unassembled WGS sequence"/>
</dbReference>
<reference evidence="2 3" key="1">
    <citation type="journal article" date="2019" name="Int. J. Syst. Evol. Microbiol.">
        <title>The Global Catalogue of Microorganisms (GCM) 10K type strain sequencing project: providing services to taxonomists for standard genome sequencing and annotation.</title>
        <authorList>
            <consortium name="The Broad Institute Genomics Platform"/>
            <consortium name="The Broad Institute Genome Sequencing Center for Infectious Disease"/>
            <person name="Wu L."/>
            <person name="Ma J."/>
        </authorList>
    </citation>
    <scope>NUCLEOTIDE SEQUENCE [LARGE SCALE GENOMIC DNA]</scope>
    <source>
        <strain evidence="2 3">JCM 15503</strain>
    </source>
</reference>
<gene>
    <name evidence="2" type="ORF">GCM10009107_36080</name>
</gene>
<name>A0ABN1K753_9BURK</name>
<evidence type="ECO:0000313" key="2">
    <source>
        <dbReference type="EMBL" id="GAA0756972.1"/>
    </source>
</evidence>
<accession>A0ABN1K753</accession>
<feature type="compositionally biased region" description="Basic and acidic residues" evidence="1">
    <location>
        <begin position="72"/>
        <end position="82"/>
    </location>
</feature>
<keyword evidence="3" id="KW-1185">Reference proteome</keyword>
<evidence type="ECO:0000313" key="3">
    <source>
        <dbReference type="Proteomes" id="UP001500279"/>
    </source>
</evidence>